<dbReference type="InterPro" id="IPR006140">
    <property type="entry name" value="D-isomer_DH_NAD-bd"/>
</dbReference>
<dbReference type="InterPro" id="IPR029753">
    <property type="entry name" value="D-isomer_DH_CS"/>
</dbReference>
<dbReference type="EMBL" id="CP043641">
    <property type="protein sequence ID" value="QNE36754.1"/>
    <property type="molecule type" value="Genomic_DNA"/>
</dbReference>
<evidence type="ECO:0000256" key="2">
    <source>
        <dbReference type="ARBA" id="ARBA00023002"/>
    </source>
</evidence>
<dbReference type="GO" id="GO:0005829">
    <property type="term" value="C:cytosol"/>
    <property type="evidence" value="ECO:0007669"/>
    <property type="project" value="TreeGrafter"/>
</dbReference>
<comment type="similarity">
    <text evidence="1 4">Belongs to the D-isomer specific 2-hydroxyacid dehydrogenase family.</text>
</comment>
<evidence type="ECO:0000313" key="8">
    <source>
        <dbReference type="Proteomes" id="UP000515511"/>
    </source>
</evidence>
<dbReference type="Pfam" id="PF00389">
    <property type="entry name" value="2-Hacid_dh"/>
    <property type="match status" value="1"/>
</dbReference>
<accession>A0A7G6YE39</accession>
<dbReference type="PANTHER" id="PTHR10996:SF283">
    <property type="entry name" value="GLYOXYLATE_HYDROXYPYRUVATE REDUCTASE B"/>
    <property type="match status" value="1"/>
</dbReference>
<dbReference type="Gene3D" id="3.40.50.720">
    <property type="entry name" value="NAD(P)-binding Rossmann-like Domain"/>
    <property type="match status" value="2"/>
</dbReference>
<reference evidence="8" key="1">
    <citation type="submission" date="2019-09" db="EMBL/GenBank/DDBJ databases">
        <title>Antimicrobial potential of Antarctic Bacteria.</title>
        <authorList>
            <person name="Benaud N."/>
            <person name="Edwards R.J."/>
            <person name="Ferrari B.C."/>
        </authorList>
    </citation>
    <scope>NUCLEOTIDE SEQUENCE [LARGE SCALE GENOMIC DNA]</scope>
    <source>
        <strain evidence="8">INR9</strain>
    </source>
</reference>
<keyword evidence="3" id="KW-0520">NAD</keyword>
<dbReference type="InterPro" id="IPR036291">
    <property type="entry name" value="NAD(P)-bd_dom_sf"/>
</dbReference>
<evidence type="ECO:0000256" key="1">
    <source>
        <dbReference type="ARBA" id="ARBA00005854"/>
    </source>
</evidence>
<evidence type="ECO:0000259" key="6">
    <source>
        <dbReference type="Pfam" id="PF02826"/>
    </source>
</evidence>
<dbReference type="RefSeq" id="WP_185276194.1">
    <property type="nucleotide sequence ID" value="NZ_CP043641.1"/>
</dbReference>
<sequence>MPYRVAVTRAFAEPDGTTIFGDIGLDRLTEAGIEWQTLAAPSSRIDAHELDGFDAVLVLGGERFDAESIPAGGRLRHVARFGVGYDAVDIDACAAAGITVTNTPEAVRRPMADTALTLLFALAHNLLIKDELVRTGRWNERSDWRGQGLQGRTVGIVGLGSIGLETARLLRALGITVAAYNRSPKTAEAGDLGITMLPLDELLAVSDYVVVTVAAAPGTHGLIGERELGLMKPSAFLINIARGSVVDEAALIDALRTHRIAGAGLDVFEQEPLPQDSPLTGLPNVVLAPHSLCWTDDFTASVSASLREAVVNISQGRQPRHAVRPRAVSA</sequence>
<gene>
    <name evidence="7" type="ORF">F1C12_17615</name>
</gene>
<dbReference type="SUPFAM" id="SSF51735">
    <property type="entry name" value="NAD(P)-binding Rossmann-fold domains"/>
    <property type="match status" value="1"/>
</dbReference>
<dbReference type="PROSITE" id="PS00671">
    <property type="entry name" value="D_2_HYDROXYACID_DH_3"/>
    <property type="match status" value="1"/>
</dbReference>
<dbReference type="Proteomes" id="UP000515511">
    <property type="component" value="Chromosome"/>
</dbReference>
<organism evidence="7 8">
    <name type="scientific">Leifsonia shinshuensis</name>
    <dbReference type="NCBI Taxonomy" id="150026"/>
    <lineage>
        <taxon>Bacteria</taxon>
        <taxon>Bacillati</taxon>
        <taxon>Actinomycetota</taxon>
        <taxon>Actinomycetes</taxon>
        <taxon>Micrococcales</taxon>
        <taxon>Microbacteriaceae</taxon>
        <taxon>Leifsonia</taxon>
    </lineage>
</organism>
<name>A0A7G6YE39_9MICO</name>
<dbReference type="FunFam" id="3.40.50.720:FF:000203">
    <property type="entry name" value="D-3-phosphoglycerate dehydrogenase (SerA)"/>
    <property type="match status" value="1"/>
</dbReference>
<proteinExistence type="inferred from homology"/>
<dbReference type="GO" id="GO:0016618">
    <property type="term" value="F:hydroxypyruvate reductase [NAD(P)H] activity"/>
    <property type="evidence" value="ECO:0007669"/>
    <property type="project" value="TreeGrafter"/>
</dbReference>
<dbReference type="SUPFAM" id="SSF52283">
    <property type="entry name" value="Formate/glycerate dehydrogenase catalytic domain-like"/>
    <property type="match status" value="1"/>
</dbReference>
<feature type="domain" description="D-isomer specific 2-hydroxyacid dehydrogenase NAD-binding" evidence="6">
    <location>
        <begin position="117"/>
        <end position="290"/>
    </location>
</feature>
<dbReference type="AlphaFoldDB" id="A0A7G6YE39"/>
<protein>
    <submittedName>
        <fullName evidence="7">Dehydrogenase</fullName>
    </submittedName>
</protein>
<dbReference type="KEGG" id="lse:F1C12_17615"/>
<evidence type="ECO:0000256" key="4">
    <source>
        <dbReference type="RuleBase" id="RU003719"/>
    </source>
</evidence>
<dbReference type="InterPro" id="IPR050223">
    <property type="entry name" value="D-isomer_2-hydroxyacid_DH"/>
</dbReference>
<dbReference type="GO" id="GO:0030267">
    <property type="term" value="F:glyoxylate reductase (NADPH) activity"/>
    <property type="evidence" value="ECO:0007669"/>
    <property type="project" value="TreeGrafter"/>
</dbReference>
<dbReference type="GO" id="GO:0051287">
    <property type="term" value="F:NAD binding"/>
    <property type="evidence" value="ECO:0007669"/>
    <property type="project" value="InterPro"/>
</dbReference>
<dbReference type="PANTHER" id="PTHR10996">
    <property type="entry name" value="2-HYDROXYACID DEHYDROGENASE-RELATED"/>
    <property type="match status" value="1"/>
</dbReference>
<keyword evidence="2 4" id="KW-0560">Oxidoreductase</keyword>
<evidence type="ECO:0000256" key="3">
    <source>
        <dbReference type="ARBA" id="ARBA00023027"/>
    </source>
</evidence>
<dbReference type="Pfam" id="PF02826">
    <property type="entry name" value="2-Hacid_dh_C"/>
    <property type="match status" value="1"/>
</dbReference>
<feature type="domain" description="D-isomer specific 2-hydroxyacid dehydrogenase catalytic" evidence="5">
    <location>
        <begin position="31"/>
        <end position="323"/>
    </location>
</feature>
<evidence type="ECO:0000313" key="7">
    <source>
        <dbReference type="EMBL" id="QNE36754.1"/>
    </source>
</evidence>
<dbReference type="InterPro" id="IPR006139">
    <property type="entry name" value="D-isomer_2_OHA_DH_cat_dom"/>
</dbReference>
<evidence type="ECO:0000259" key="5">
    <source>
        <dbReference type="Pfam" id="PF00389"/>
    </source>
</evidence>